<evidence type="ECO:0000256" key="1">
    <source>
        <dbReference type="ARBA" id="ARBA00004141"/>
    </source>
</evidence>
<name>A0A4R4UNY2_9PSEU</name>
<evidence type="ECO:0000313" key="7">
    <source>
        <dbReference type="Proteomes" id="UP000294744"/>
    </source>
</evidence>
<dbReference type="EMBL" id="SMKV01000010">
    <property type="protein sequence ID" value="TDC93470.1"/>
    <property type="molecule type" value="Genomic_DNA"/>
</dbReference>
<dbReference type="Gene3D" id="1.10.357.140">
    <property type="entry name" value="UbiA prenyltransferase"/>
    <property type="match status" value="1"/>
</dbReference>
<feature type="transmembrane region" description="Helical" evidence="5">
    <location>
        <begin position="178"/>
        <end position="197"/>
    </location>
</feature>
<dbReference type="Gene3D" id="1.20.120.1780">
    <property type="entry name" value="UbiA prenyltransferase"/>
    <property type="match status" value="1"/>
</dbReference>
<dbReference type="AlphaFoldDB" id="A0A4R4UNY2"/>
<keyword evidence="7" id="KW-1185">Reference proteome</keyword>
<reference evidence="6 7" key="1">
    <citation type="submission" date="2019-03" db="EMBL/GenBank/DDBJ databases">
        <title>Draft genome sequences of novel Actinobacteria.</title>
        <authorList>
            <person name="Sahin N."/>
            <person name="Ay H."/>
            <person name="Saygin H."/>
        </authorList>
    </citation>
    <scope>NUCLEOTIDE SEQUENCE [LARGE SCALE GENOMIC DNA]</scope>
    <source>
        <strain evidence="6 7">16K404</strain>
    </source>
</reference>
<feature type="transmembrane region" description="Helical" evidence="5">
    <location>
        <begin position="269"/>
        <end position="291"/>
    </location>
</feature>
<proteinExistence type="predicted"/>
<dbReference type="CDD" id="cd13956">
    <property type="entry name" value="PT_UbiA"/>
    <property type="match status" value="1"/>
</dbReference>
<feature type="transmembrane region" description="Helical" evidence="5">
    <location>
        <begin position="120"/>
        <end position="142"/>
    </location>
</feature>
<protein>
    <recommendedName>
        <fullName evidence="8">Ubiquinone biosynthesis protein UbiA</fullName>
    </recommendedName>
</protein>
<keyword evidence="4 5" id="KW-0472">Membrane</keyword>
<dbReference type="Pfam" id="PF01040">
    <property type="entry name" value="UbiA"/>
    <property type="match status" value="1"/>
</dbReference>
<gene>
    <name evidence="6" type="ORF">E1161_10685</name>
</gene>
<comment type="subcellular location">
    <subcellularLocation>
        <location evidence="1">Membrane</location>
        <topology evidence="1">Multi-pass membrane protein</topology>
    </subcellularLocation>
</comment>
<sequence length="319" mass="32478">MRRERSVHGRNGCHRFHGTTSAYNRQMTRSAAGSNGAGRCAPTKRRWQVLALGLMSASHPGPGLTVTSLVVVFAAGVGLPFGQVVLLGAAVLTGQLSIGWSNDWIDAARDRSIGREDKPVAAGIVPVAGVGLAASAALGATIVLSSLLGLRSAAALLVGIAAAWAYNLGLKATTWSGATYLLAFGALPVAPYAALPGQPWPPWWVPVVSALLGFGAHVANALPDLRADAKTGVRGLPQRLGPQNGVIVMAAALVAASVVLATAPQVAPTAFTATASSIGIVLAVVTAAFAVRFPHSPTAFRCTVVIAVLDVVVLLAVTN</sequence>
<feature type="transmembrane region" description="Helical" evidence="5">
    <location>
        <begin position="81"/>
        <end position="100"/>
    </location>
</feature>
<accession>A0A4R4UNY2</accession>
<keyword evidence="3 5" id="KW-1133">Transmembrane helix</keyword>
<dbReference type="GO" id="GO:0016020">
    <property type="term" value="C:membrane"/>
    <property type="evidence" value="ECO:0007669"/>
    <property type="project" value="UniProtKB-SubCell"/>
</dbReference>
<dbReference type="InterPro" id="IPR000537">
    <property type="entry name" value="UbiA_prenyltransferase"/>
</dbReference>
<keyword evidence="2 5" id="KW-0812">Transmembrane</keyword>
<evidence type="ECO:0000256" key="5">
    <source>
        <dbReference type="SAM" id="Phobius"/>
    </source>
</evidence>
<feature type="transmembrane region" description="Helical" evidence="5">
    <location>
        <begin position="244"/>
        <end position="263"/>
    </location>
</feature>
<dbReference type="Proteomes" id="UP000294744">
    <property type="component" value="Unassembled WGS sequence"/>
</dbReference>
<dbReference type="OrthoDB" id="3212588at2"/>
<dbReference type="InterPro" id="IPR044878">
    <property type="entry name" value="UbiA_sf"/>
</dbReference>
<feature type="transmembrane region" description="Helical" evidence="5">
    <location>
        <begin position="148"/>
        <end position="166"/>
    </location>
</feature>
<organism evidence="6 7">
    <name type="scientific">Saccharopolyspora aridisoli</name>
    <dbReference type="NCBI Taxonomy" id="2530385"/>
    <lineage>
        <taxon>Bacteria</taxon>
        <taxon>Bacillati</taxon>
        <taxon>Actinomycetota</taxon>
        <taxon>Actinomycetes</taxon>
        <taxon>Pseudonocardiales</taxon>
        <taxon>Pseudonocardiaceae</taxon>
        <taxon>Saccharopolyspora</taxon>
    </lineage>
</organism>
<feature type="transmembrane region" description="Helical" evidence="5">
    <location>
        <begin position="49"/>
        <end position="75"/>
    </location>
</feature>
<evidence type="ECO:0000256" key="4">
    <source>
        <dbReference type="ARBA" id="ARBA00023136"/>
    </source>
</evidence>
<evidence type="ECO:0008006" key="8">
    <source>
        <dbReference type="Google" id="ProtNLM"/>
    </source>
</evidence>
<dbReference type="RefSeq" id="WP_132622166.1">
    <property type="nucleotide sequence ID" value="NZ_SMKV01000010.1"/>
</dbReference>
<evidence type="ECO:0000256" key="2">
    <source>
        <dbReference type="ARBA" id="ARBA00022692"/>
    </source>
</evidence>
<evidence type="ECO:0000313" key="6">
    <source>
        <dbReference type="EMBL" id="TDC93470.1"/>
    </source>
</evidence>
<comment type="caution">
    <text evidence="6">The sequence shown here is derived from an EMBL/GenBank/DDBJ whole genome shotgun (WGS) entry which is preliminary data.</text>
</comment>
<feature type="transmembrane region" description="Helical" evidence="5">
    <location>
        <begin position="203"/>
        <end position="223"/>
    </location>
</feature>
<feature type="transmembrane region" description="Helical" evidence="5">
    <location>
        <begin position="298"/>
        <end position="317"/>
    </location>
</feature>
<dbReference type="GO" id="GO:0016765">
    <property type="term" value="F:transferase activity, transferring alkyl or aryl (other than methyl) groups"/>
    <property type="evidence" value="ECO:0007669"/>
    <property type="project" value="InterPro"/>
</dbReference>
<evidence type="ECO:0000256" key="3">
    <source>
        <dbReference type="ARBA" id="ARBA00022989"/>
    </source>
</evidence>